<sequence length="234" mass="25982">MRGKLYCVGIGPGDPELLTLKAVRLLKDCDVIAMPKGDNEVMTAKDIIKQVVEIDEKEQIYLHMPMTKDIEVMNKAHQLGADEIIKLLDQGKNVVFVTLGCPTVYATCIYVHKLVLAAGYESELVAGVTSFCAVAAKLNTSLCERSEPLLILPGSYKESMSFLDVPGNKVLMKSASEIHKVRDELEERGLLNNAAMVERCGLPGEKVYRNLKDIDEKSSYFSIILVKEKEFDRA</sequence>
<dbReference type="InterPro" id="IPR035996">
    <property type="entry name" value="4pyrrol_Methylase_sf"/>
</dbReference>
<dbReference type="PIRSF" id="PIRSF036427">
    <property type="entry name" value="Precrrn-2_mtase"/>
    <property type="match status" value="1"/>
</dbReference>
<keyword evidence="5 8" id="KW-0808">Transferase</keyword>
<organism evidence="8">
    <name type="scientific">bioreactor metagenome</name>
    <dbReference type="NCBI Taxonomy" id="1076179"/>
    <lineage>
        <taxon>unclassified sequences</taxon>
        <taxon>metagenomes</taxon>
        <taxon>ecological metagenomes</taxon>
    </lineage>
</organism>
<gene>
    <name evidence="8" type="primary">cbiL_10</name>
    <name evidence="8" type="ORF">SDC9_116332</name>
</gene>
<proteinExistence type="inferred from homology"/>
<protein>
    <submittedName>
        <fullName evidence="8">Cobalt-precorrin-2 C(20)-methyltransferase</fullName>
        <ecNumber evidence="8">2.1.1.151</ecNumber>
    </submittedName>
</protein>
<keyword evidence="6" id="KW-0949">S-adenosyl-L-methionine</keyword>
<evidence type="ECO:0000256" key="4">
    <source>
        <dbReference type="ARBA" id="ARBA00022603"/>
    </source>
</evidence>
<evidence type="ECO:0000256" key="6">
    <source>
        <dbReference type="ARBA" id="ARBA00022691"/>
    </source>
</evidence>
<feature type="domain" description="Tetrapyrrole methylase" evidence="7">
    <location>
        <begin position="4"/>
        <end position="210"/>
    </location>
</feature>
<dbReference type="EMBL" id="VSSQ01022838">
    <property type="protein sequence ID" value="MPM69387.1"/>
    <property type="molecule type" value="Genomic_DNA"/>
</dbReference>
<evidence type="ECO:0000256" key="3">
    <source>
        <dbReference type="ARBA" id="ARBA00022573"/>
    </source>
</evidence>
<dbReference type="CDD" id="cd11645">
    <property type="entry name" value="Precorrin_2_C20_MT"/>
    <property type="match status" value="1"/>
</dbReference>
<dbReference type="UniPathway" id="UPA00148"/>
<dbReference type="EC" id="2.1.1.151" evidence="8"/>
<dbReference type="InterPro" id="IPR006364">
    <property type="entry name" value="CobI/CbiL/CobIJ_dom"/>
</dbReference>
<comment type="similarity">
    <text evidence="2">Belongs to the precorrin methyltransferase family.</text>
</comment>
<dbReference type="NCBIfam" id="TIGR01467">
    <property type="entry name" value="cobI_cbiL"/>
    <property type="match status" value="1"/>
</dbReference>
<dbReference type="InterPro" id="IPR014776">
    <property type="entry name" value="4pyrrole_Mease_sub2"/>
</dbReference>
<dbReference type="Gene3D" id="3.40.1010.10">
    <property type="entry name" value="Cobalt-precorrin-4 Transmethylase, Domain 1"/>
    <property type="match status" value="1"/>
</dbReference>
<dbReference type="Pfam" id="PF00590">
    <property type="entry name" value="TP_methylase"/>
    <property type="match status" value="1"/>
</dbReference>
<dbReference type="SUPFAM" id="SSF53790">
    <property type="entry name" value="Tetrapyrrole methylase"/>
    <property type="match status" value="1"/>
</dbReference>
<dbReference type="InterPro" id="IPR014777">
    <property type="entry name" value="4pyrrole_Mease_sub1"/>
</dbReference>
<evidence type="ECO:0000256" key="2">
    <source>
        <dbReference type="ARBA" id="ARBA00005879"/>
    </source>
</evidence>
<dbReference type="GO" id="GO:0032259">
    <property type="term" value="P:methylation"/>
    <property type="evidence" value="ECO:0007669"/>
    <property type="project" value="UniProtKB-KW"/>
</dbReference>
<dbReference type="GO" id="GO:0030788">
    <property type="term" value="F:precorrin-2 C20-methyltransferase activity"/>
    <property type="evidence" value="ECO:0007669"/>
    <property type="project" value="InterPro"/>
</dbReference>
<evidence type="ECO:0000313" key="8">
    <source>
        <dbReference type="EMBL" id="MPM69387.1"/>
    </source>
</evidence>
<name>A0A645BW16_9ZZZZ</name>
<dbReference type="PANTHER" id="PTHR43467:SF2">
    <property type="entry name" value="COBALT-PRECORRIN-2 C(20)-METHYLTRANSFERASE"/>
    <property type="match status" value="1"/>
</dbReference>
<dbReference type="Gene3D" id="3.30.950.10">
    <property type="entry name" value="Methyltransferase, Cobalt-precorrin-4 Transmethylase, Domain 2"/>
    <property type="match status" value="1"/>
</dbReference>
<comment type="pathway">
    <text evidence="1">Cofactor biosynthesis; adenosylcobalamin biosynthesis.</text>
</comment>
<dbReference type="GO" id="GO:0043781">
    <property type="term" value="F:cobalt-factor II C20-methyltransferase activity"/>
    <property type="evidence" value="ECO:0007669"/>
    <property type="project" value="UniProtKB-EC"/>
</dbReference>
<accession>A0A645BW16</accession>
<reference evidence="8" key="1">
    <citation type="submission" date="2019-08" db="EMBL/GenBank/DDBJ databases">
        <authorList>
            <person name="Kucharzyk K."/>
            <person name="Murdoch R.W."/>
            <person name="Higgins S."/>
            <person name="Loffler F."/>
        </authorList>
    </citation>
    <scope>NUCLEOTIDE SEQUENCE</scope>
</reference>
<dbReference type="InterPro" id="IPR000878">
    <property type="entry name" value="4pyrrol_Mease"/>
</dbReference>
<evidence type="ECO:0000256" key="1">
    <source>
        <dbReference type="ARBA" id="ARBA00004953"/>
    </source>
</evidence>
<keyword evidence="3" id="KW-0169">Cobalamin biosynthesis</keyword>
<dbReference type="GO" id="GO:0009236">
    <property type="term" value="P:cobalamin biosynthetic process"/>
    <property type="evidence" value="ECO:0007669"/>
    <property type="project" value="UniProtKB-UniPathway"/>
</dbReference>
<dbReference type="AlphaFoldDB" id="A0A645BW16"/>
<dbReference type="PANTHER" id="PTHR43467">
    <property type="entry name" value="COBALT-PRECORRIN-2 C(20)-METHYLTRANSFERASE"/>
    <property type="match status" value="1"/>
</dbReference>
<dbReference type="InterPro" id="IPR012382">
    <property type="entry name" value="CobI/CbiL"/>
</dbReference>
<evidence type="ECO:0000259" key="7">
    <source>
        <dbReference type="Pfam" id="PF00590"/>
    </source>
</evidence>
<evidence type="ECO:0000256" key="5">
    <source>
        <dbReference type="ARBA" id="ARBA00022679"/>
    </source>
</evidence>
<keyword evidence="4 8" id="KW-0489">Methyltransferase</keyword>
<comment type="caution">
    <text evidence="8">The sequence shown here is derived from an EMBL/GenBank/DDBJ whole genome shotgun (WGS) entry which is preliminary data.</text>
</comment>